<evidence type="ECO:0000313" key="6">
    <source>
        <dbReference type="RefSeq" id="XP_014680580.1"/>
    </source>
</evidence>
<accession>A0ABM1F809</accession>
<dbReference type="PRINTS" id="PR00094">
    <property type="entry name" value="ADENYLTKNASE"/>
</dbReference>
<dbReference type="Proteomes" id="UP000695022">
    <property type="component" value="Unplaced"/>
</dbReference>
<keyword evidence="5" id="KW-1185">Reference proteome</keyword>
<keyword evidence="1 4" id="KW-0808">Transferase</keyword>
<evidence type="ECO:0000256" key="2">
    <source>
        <dbReference type="ARBA" id="ARBA00022741"/>
    </source>
</evidence>
<dbReference type="InterPro" id="IPR033690">
    <property type="entry name" value="Adenylat_kinase_CS"/>
</dbReference>
<protein>
    <submittedName>
        <fullName evidence="6">Adenylate kinase-like</fullName>
    </submittedName>
</protein>
<gene>
    <name evidence="6" type="primary">LOC106820587</name>
</gene>
<dbReference type="SUPFAM" id="SSF52540">
    <property type="entry name" value="P-loop containing nucleoside triphosphate hydrolases"/>
    <property type="match status" value="1"/>
</dbReference>
<dbReference type="HAMAP" id="MF_00235">
    <property type="entry name" value="Adenylate_kinase_Adk"/>
    <property type="match status" value="1"/>
</dbReference>
<dbReference type="Pfam" id="PF00406">
    <property type="entry name" value="ADK"/>
    <property type="match status" value="1"/>
</dbReference>
<keyword evidence="3 4" id="KW-0418">Kinase</keyword>
<keyword evidence="2" id="KW-0547">Nucleotide-binding</keyword>
<feature type="non-terminal residue" evidence="6">
    <location>
        <position position="1"/>
    </location>
</feature>
<dbReference type="InterPro" id="IPR000850">
    <property type="entry name" value="Adenylat/UMP-CMP_kin"/>
</dbReference>
<name>A0ABM1F809_PRICU</name>
<reference evidence="6" key="1">
    <citation type="submission" date="2025-08" db="UniProtKB">
        <authorList>
            <consortium name="RefSeq"/>
        </authorList>
    </citation>
    <scope>IDENTIFICATION</scope>
</reference>
<evidence type="ECO:0000256" key="4">
    <source>
        <dbReference type="RuleBase" id="RU003330"/>
    </source>
</evidence>
<evidence type="ECO:0000256" key="3">
    <source>
        <dbReference type="ARBA" id="ARBA00022777"/>
    </source>
</evidence>
<dbReference type="InterPro" id="IPR027417">
    <property type="entry name" value="P-loop_NTPase"/>
</dbReference>
<dbReference type="GeneID" id="106820587"/>
<evidence type="ECO:0000313" key="5">
    <source>
        <dbReference type="Proteomes" id="UP000695022"/>
    </source>
</evidence>
<dbReference type="RefSeq" id="XP_014680580.1">
    <property type="nucleotide sequence ID" value="XM_014825094.1"/>
</dbReference>
<proteinExistence type="inferred from homology"/>
<comment type="similarity">
    <text evidence="4">Belongs to the adenylate kinase family.</text>
</comment>
<organism evidence="5 6">
    <name type="scientific">Priapulus caudatus</name>
    <name type="common">Priapulid worm</name>
    <dbReference type="NCBI Taxonomy" id="37621"/>
    <lineage>
        <taxon>Eukaryota</taxon>
        <taxon>Metazoa</taxon>
        <taxon>Ecdysozoa</taxon>
        <taxon>Scalidophora</taxon>
        <taxon>Priapulida</taxon>
        <taxon>Priapulimorpha</taxon>
        <taxon>Priapulimorphida</taxon>
        <taxon>Priapulidae</taxon>
        <taxon>Priapulus</taxon>
    </lineage>
</organism>
<evidence type="ECO:0000256" key="1">
    <source>
        <dbReference type="ARBA" id="ARBA00022679"/>
    </source>
</evidence>
<dbReference type="PANTHER" id="PTHR23359">
    <property type="entry name" value="NUCLEOTIDE KINASE"/>
    <property type="match status" value="1"/>
</dbReference>
<feature type="non-terminal residue" evidence="6">
    <location>
        <position position="107"/>
    </location>
</feature>
<sequence>KIKIMRIVLLGAPGSGKGTQAQRLVDDYNIPQISTGDLLRAAVAAKSALGLQAKIAMDAGDLVTDDIVLGMIKERLGQEDAQNGFILDGFPRNLAQAASLNDMLDEM</sequence>
<dbReference type="PROSITE" id="PS00113">
    <property type="entry name" value="ADENYLATE_KINASE"/>
    <property type="match status" value="1"/>
</dbReference>
<dbReference type="CDD" id="cd01428">
    <property type="entry name" value="ADK"/>
    <property type="match status" value="1"/>
</dbReference>
<dbReference type="Gene3D" id="3.40.50.300">
    <property type="entry name" value="P-loop containing nucleotide triphosphate hydrolases"/>
    <property type="match status" value="1"/>
</dbReference>